<dbReference type="NCBIfam" id="TIGR00369">
    <property type="entry name" value="unchar_dom_1"/>
    <property type="match status" value="1"/>
</dbReference>
<evidence type="ECO:0000313" key="5">
    <source>
        <dbReference type="Proteomes" id="UP001236239"/>
    </source>
</evidence>
<dbReference type="InterPro" id="IPR029069">
    <property type="entry name" value="HotDog_dom_sf"/>
</dbReference>
<evidence type="ECO:0000256" key="1">
    <source>
        <dbReference type="ARBA" id="ARBA00008324"/>
    </source>
</evidence>
<dbReference type="CDD" id="cd03443">
    <property type="entry name" value="PaaI_thioesterase"/>
    <property type="match status" value="1"/>
</dbReference>
<evidence type="ECO:0000256" key="2">
    <source>
        <dbReference type="ARBA" id="ARBA00022801"/>
    </source>
</evidence>
<comment type="caution">
    <text evidence="4">The sequence shown here is derived from an EMBL/GenBank/DDBJ whole genome shotgun (WGS) entry which is preliminary data.</text>
</comment>
<evidence type="ECO:0000313" key="4">
    <source>
        <dbReference type="EMBL" id="MDP8173447.1"/>
    </source>
</evidence>
<keyword evidence="2" id="KW-0378">Hydrolase</keyword>
<comment type="similarity">
    <text evidence="1">Belongs to the thioesterase PaaI family.</text>
</comment>
<dbReference type="SUPFAM" id="SSF54637">
    <property type="entry name" value="Thioesterase/thiol ester dehydrase-isomerase"/>
    <property type="match status" value="1"/>
</dbReference>
<dbReference type="PANTHER" id="PTHR43240">
    <property type="entry name" value="1,4-DIHYDROXY-2-NAPHTHOYL-COA THIOESTERASE 1"/>
    <property type="match status" value="1"/>
</dbReference>
<gene>
    <name evidence="4" type="ORF">QJU93_08780</name>
</gene>
<name>A0AAJ6P174_9PAST</name>
<dbReference type="EMBL" id="JASAYQ010000016">
    <property type="protein sequence ID" value="MDP8173447.1"/>
    <property type="molecule type" value="Genomic_DNA"/>
</dbReference>
<reference evidence="4" key="1">
    <citation type="journal article" date="2023" name="Front. Microbiol.">
        <title>Phylogeography and host specificity of Pasteurellaceae pathogenic to sea-farmed fish in the north-east Atlantic.</title>
        <authorList>
            <person name="Gulla S."/>
            <person name="Colquhoun D.J."/>
            <person name="Olsen A.B."/>
            <person name="Spilsberg B."/>
            <person name="Lagesen K."/>
            <person name="Aakesson C.P."/>
            <person name="Strom S."/>
            <person name="Manji F."/>
            <person name="Birkbeck T.H."/>
            <person name="Nilsen H.K."/>
        </authorList>
    </citation>
    <scope>NUCLEOTIDE SEQUENCE</scope>
    <source>
        <strain evidence="4">TW16_20</strain>
    </source>
</reference>
<protein>
    <submittedName>
        <fullName evidence="4">Hotdog fold thioesterase</fullName>
    </submittedName>
</protein>
<dbReference type="GO" id="GO:0061522">
    <property type="term" value="F:1,4-dihydroxy-2-naphthoyl-CoA thioesterase activity"/>
    <property type="evidence" value="ECO:0007669"/>
    <property type="project" value="TreeGrafter"/>
</dbReference>
<accession>A0AAJ6P174</accession>
<proteinExistence type="inferred from homology"/>
<sequence length="140" mass="15516">MTIWKTTLNIQELNRLCQNCAVSHLGIEFVRFGENWLEATLQVDQRTTQPFGLLHGGVSAVMAETLGSAASLLCCESNQIAVGKELNIRHLKAVKQGVVTAKAQPINLNTDEHIWEITQYNEKNEPFSIATLVVKIITKA</sequence>
<dbReference type="InterPro" id="IPR003736">
    <property type="entry name" value="PAAI_dom"/>
</dbReference>
<dbReference type="InterPro" id="IPR006683">
    <property type="entry name" value="Thioestr_dom"/>
</dbReference>
<dbReference type="RefSeq" id="WP_306374790.1">
    <property type="nucleotide sequence ID" value="NZ_JASAYK010000008.1"/>
</dbReference>
<dbReference type="Gene3D" id="3.10.129.10">
    <property type="entry name" value="Hotdog Thioesterase"/>
    <property type="match status" value="1"/>
</dbReference>
<evidence type="ECO:0000259" key="3">
    <source>
        <dbReference type="Pfam" id="PF03061"/>
    </source>
</evidence>
<feature type="domain" description="Thioesterase" evidence="3">
    <location>
        <begin position="51"/>
        <end position="124"/>
    </location>
</feature>
<dbReference type="GO" id="GO:0005829">
    <property type="term" value="C:cytosol"/>
    <property type="evidence" value="ECO:0007669"/>
    <property type="project" value="TreeGrafter"/>
</dbReference>
<dbReference type="PANTHER" id="PTHR43240:SF5">
    <property type="entry name" value="1,4-DIHYDROXY-2-NAPHTHOYL-COA THIOESTERASE 1"/>
    <property type="match status" value="1"/>
</dbReference>
<dbReference type="Pfam" id="PF03061">
    <property type="entry name" value="4HBT"/>
    <property type="match status" value="1"/>
</dbReference>
<dbReference type="Proteomes" id="UP001236239">
    <property type="component" value="Unassembled WGS sequence"/>
</dbReference>
<dbReference type="AlphaFoldDB" id="A0AAJ6P174"/>
<organism evidence="4 5">
    <name type="scientific">Phocoenobacter skyensis</name>
    <dbReference type="NCBI Taxonomy" id="97481"/>
    <lineage>
        <taxon>Bacteria</taxon>
        <taxon>Pseudomonadati</taxon>
        <taxon>Pseudomonadota</taxon>
        <taxon>Gammaproteobacteria</taxon>
        <taxon>Pasteurellales</taxon>
        <taxon>Pasteurellaceae</taxon>
        <taxon>Phocoenobacter</taxon>
    </lineage>
</organism>